<name>L7CAJ3_RHOBT</name>
<accession>L7CAJ3</accession>
<gene>
    <name evidence="1" type="ORF">RBSWK_05111</name>
</gene>
<sequence length="322" mass="35473">MNTAMPLGYRIVGPCSRERKVVQYDRAFAAYAACDDLAQIDSEGFLSPFQYDNEILTRRIDAAGTLDVRGFDGGCWSRFIWFDIDREGDIDSATQDARRLAMMLVERYRIDESELLLFFSGSKGFHIGLPTSLFGAEPSIEFGSVVRKLAEGLTASGRVVIDPSVYGKVQPLRAPNSRHGKTGRHKRILTFDELMHRKPTSIVTASAEPLEFDLPTEPDIDQRAVDDWHAAVAAMKRKAEAVKVIAADRSELNRSTLEFIQDGADQGDRHRLLYSAAANLAEFGCPLRLAHALLTEAALDSGLTPTDVRRAIDNALSKGGAV</sequence>
<dbReference type="AlphaFoldDB" id="L7CAJ3"/>
<dbReference type="RefSeq" id="WP_007339760.1">
    <property type="nucleotide sequence ID" value="NZ_AMWG01000140.1"/>
</dbReference>
<evidence type="ECO:0000313" key="2">
    <source>
        <dbReference type="Proteomes" id="UP000010959"/>
    </source>
</evidence>
<protein>
    <submittedName>
        <fullName evidence="1">DNA primase, small subunit</fullName>
    </submittedName>
</protein>
<proteinExistence type="predicted"/>
<dbReference type="Proteomes" id="UP000010959">
    <property type="component" value="Unassembled WGS sequence"/>
</dbReference>
<dbReference type="GO" id="GO:0006269">
    <property type="term" value="P:DNA replication, synthesis of primer"/>
    <property type="evidence" value="ECO:0007669"/>
    <property type="project" value="InterPro"/>
</dbReference>
<organism evidence="1 2">
    <name type="scientific">Rhodopirellula baltica SWK14</name>
    <dbReference type="NCBI Taxonomy" id="993516"/>
    <lineage>
        <taxon>Bacteria</taxon>
        <taxon>Pseudomonadati</taxon>
        <taxon>Planctomycetota</taxon>
        <taxon>Planctomycetia</taxon>
        <taxon>Pirellulales</taxon>
        <taxon>Pirellulaceae</taxon>
        <taxon>Rhodopirellula</taxon>
    </lineage>
</organism>
<dbReference type="EMBL" id="AMWG01000140">
    <property type="protein sequence ID" value="ELP30845.1"/>
    <property type="molecule type" value="Genomic_DNA"/>
</dbReference>
<dbReference type="GO" id="GO:0003899">
    <property type="term" value="F:DNA-directed RNA polymerase activity"/>
    <property type="evidence" value="ECO:0007669"/>
    <property type="project" value="InterPro"/>
</dbReference>
<evidence type="ECO:0000313" key="1">
    <source>
        <dbReference type="EMBL" id="ELP30845.1"/>
    </source>
</evidence>
<dbReference type="InterPro" id="IPR002755">
    <property type="entry name" value="DNA_primase_S"/>
</dbReference>
<dbReference type="Pfam" id="PF01896">
    <property type="entry name" value="DNA_primase_S"/>
    <property type="match status" value="1"/>
</dbReference>
<dbReference type="PATRIC" id="fig|993516.3.peg.5457"/>
<comment type="caution">
    <text evidence="1">The sequence shown here is derived from an EMBL/GenBank/DDBJ whole genome shotgun (WGS) entry which is preliminary data.</text>
</comment>
<reference evidence="1 2" key="1">
    <citation type="journal article" date="2013" name="Mar. Genomics">
        <title>Expression of sulfatases in Rhodopirellula baltica and the diversity of sulfatases in the genus Rhodopirellula.</title>
        <authorList>
            <person name="Wegner C.E."/>
            <person name="Richter-Heitmann T."/>
            <person name="Klindworth A."/>
            <person name="Klockow C."/>
            <person name="Richter M."/>
            <person name="Achstetter T."/>
            <person name="Glockner F.O."/>
            <person name="Harder J."/>
        </authorList>
    </citation>
    <scope>NUCLEOTIDE SEQUENCE [LARGE SCALE GENOMIC DNA]</scope>
    <source>
        <strain evidence="1 2">SWK14</strain>
    </source>
</reference>
<dbReference type="SUPFAM" id="SSF56747">
    <property type="entry name" value="Prim-pol domain"/>
    <property type="match status" value="1"/>
</dbReference>
<dbReference type="Gene3D" id="3.90.920.10">
    <property type="entry name" value="DNA primase, PRIM domain"/>
    <property type="match status" value="1"/>
</dbReference>